<dbReference type="EMBL" id="APPJ01000004">
    <property type="protein sequence ID" value="ENV18765.1"/>
    <property type="molecule type" value="Genomic_DNA"/>
</dbReference>
<dbReference type="HOGENOM" id="CLU_1080230_0_0_6"/>
<accession>N8YHL1</accession>
<evidence type="ECO:0000313" key="2">
    <source>
        <dbReference type="Proteomes" id="UP000013148"/>
    </source>
</evidence>
<gene>
    <name evidence="1" type="ORF">F964_00565</name>
</gene>
<name>N8YHL1_ACIGI</name>
<dbReference type="PATRIC" id="fig|1217656.3.peg.549"/>
<protein>
    <submittedName>
        <fullName evidence="1">Uncharacterized protein</fullName>
    </submittedName>
</protein>
<proteinExistence type="predicted"/>
<comment type="caution">
    <text evidence="1">The sequence shown here is derived from an EMBL/GenBank/DDBJ whole genome shotgun (WGS) entry which is preliminary data.</text>
</comment>
<keyword evidence="2" id="KW-1185">Reference proteome</keyword>
<dbReference type="AlphaFoldDB" id="N8YHL1"/>
<sequence length="223" mass="25562">MLNVITKEDELLQTLQALFGGQFKKRYENLDAQAMIMIVRGALMNLSDDQFRQGMARLYSSRFCPDIAEFRAWCVSGSWQTAQEAWQRSCDYSNQSEADLIKSTLKITKLAKLAWDSVYWMVVQGDMKSAYQQFKTLYEDYVAKAQTLGKQQEWYVPPVMIGSKEPVKSIPKTYKSNLTDEQKSIADLTTKIMATGKSWKDAFQEAQMEIRGVVKPMMQGELV</sequence>
<reference evidence="1 2" key="1">
    <citation type="submission" date="2013-02" db="EMBL/GenBank/DDBJ databases">
        <title>The Genome Sequence of Acinetobacter guillouiae NIPH 991.</title>
        <authorList>
            <consortium name="The Broad Institute Genome Sequencing Platform"/>
            <consortium name="The Broad Institute Genome Sequencing Center for Infectious Disease"/>
            <person name="Cerqueira G."/>
            <person name="Feldgarden M."/>
            <person name="Courvalin P."/>
            <person name="Perichon B."/>
            <person name="Grillot-Courvalin C."/>
            <person name="Clermont D."/>
            <person name="Rocha E."/>
            <person name="Yoon E.-J."/>
            <person name="Nemec A."/>
            <person name="Walker B."/>
            <person name="Young S.K."/>
            <person name="Zeng Q."/>
            <person name="Gargeya S."/>
            <person name="Fitzgerald M."/>
            <person name="Haas B."/>
            <person name="Abouelleil A."/>
            <person name="Alvarado L."/>
            <person name="Arachchi H.M."/>
            <person name="Berlin A.M."/>
            <person name="Chapman S.B."/>
            <person name="Dewar J."/>
            <person name="Goldberg J."/>
            <person name="Griggs A."/>
            <person name="Gujja S."/>
            <person name="Hansen M."/>
            <person name="Howarth C."/>
            <person name="Imamovic A."/>
            <person name="Larimer J."/>
            <person name="McCowan C."/>
            <person name="Murphy C."/>
            <person name="Neiman D."/>
            <person name="Pearson M."/>
            <person name="Priest M."/>
            <person name="Roberts A."/>
            <person name="Saif S."/>
            <person name="Shea T."/>
            <person name="Sisk P."/>
            <person name="Sykes S."/>
            <person name="Wortman J."/>
            <person name="Nusbaum C."/>
            <person name="Birren B."/>
        </authorList>
    </citation>
    <scope>NUCLEOTIDE SEQUENCE [LARGE SCALE GENOMIC DNA]</scope>
    <source>
        <strain evidence="1 2">NIPH 991</strain>
    </source>
</reference>
<evidence type="ECO:0000313" key="1">
    <source>
        <dbReference type="EMBL" id="ENV18765.1"/>
    </source>
</evidence>
<organism evidence="1 2">
    <name type="scientific">Acinetobacter guillouiae NIPH 991</name>
    <dbReference type="NCBI Taxonomy" id="1217656"/>
    <lineage>
        <taxon>Bacteria</taxon>
        <taxon>Pseudomonadati</taxon>
        <taxon>Pseudomonadota</taxon>
        <taxon>Gammaproteobacteria</taxon>
        <taxon>Moraxellales</taxon>
        <taxon>Moraxellaceae</taxon>
        <taxon>Acinetobacter</taxon>
    </lineage>
</organism>
<dbReference type="Proteomes" id="UP000013148">
    <property type="component" value="Unassembled WGS sequence"/>
</dbReference>
<dbReference type="RefSeq" id="WP_004817482.1">
    <property type="nucleotide sequence ID" value="NZ_KB849455.1"/>
</dbReference>
<dbReference type="eggNOG" id="ENOG5031R92">
    <property type="taxonomic scope" value="Bacteria"/>
</dbReference>